<dbReference type="InterPro" id="IPR045046">
    <property type="entry name" value="Vps9-like"/>
</dbReference>
<dbReference type="InterPro" id="IPR041545">
    <property type="entry name" value="DUF5601"/>
</dbReference>
<dbReference type="Proteomes" id="UP000193719">
    <property type="component" value="Unassembled WGS sequence"/>
</dbReference>
<keyword evidence="3" id="KW-1185">Reference proteome</keyword>
<reference evidence="2 3" key="2">
    <citation type="submission" date="2016-08" db="EMBL/GenBank/DDBJ databases">
        <title>Pervasive Adenine N6-methylation of Active Genes in Fungi.</title>
        <authorList>
            <consortium name="DOE Joint Genome Institute"/>
            <person name="Mondo S.J."/>
            <person name="Dannebaum R.O."/>
            <person name="Kuo R.C."/>
            <person name="Labutti K."/>
            <person name="Haridas S."/>
            <person name="Kuo A."/>
            <person name="Salamov A."/>
            <person name="Ahrendt S.R."/>
            <person name="Lipzen A."/>
            <person name="Sullivan W."/>
            <person name="Andreopoulos W.B."/>
            <person name="Clum A."/>
            <person name="Lindquist E."/>
            <person name="Daum C."/>
            <person name="Ramamoorthy G.K."/>
            <person name="Gryganskyi A."/>
            <person name="Culley D."/>
            <person name="Magnuson J.K."/>
            <person name="James T.Y."/>
            <person name="O'Malley M.A."/>
            <person name="Stajich J.E."/>
            <person name="Spatafora J.W."/>
            <person name="Visel A."/>
            <person name="Grigoriev I.V."/>
        </authorList>
    </citation>
    <scope>NUCLEOTIDE SEQUENCE [LARGE SCALE GENOMIC DNA]</scope>
    <source>
        <strain evidence="3">finn</strain>
    </source>
</reference>
<dbReference type="InterPro" id="IPR003123">
    <property type="entry name" value="VPS9"/>
</dbReference>
<dbReference type="Gene3D" id="1.20.1050.80">
    <property type="entry name" value="VPS9 domain"/>
    <property type="match status" value="1"/>
</dbReference>
<name>A0A1Y1V7M1_9FUNG</name>
<dbReference type="OrthoDB" id="300289at2759"/>
<organism evidence="2 3">
    <name type="scientific">Piromyces finnis</name>
    <dbReference type="NCBI Taxonomy" id="1754191"/>
    <lineage>
        <taxon>Eukaryota</taxon>
        <taxon>Fungi</taxon>
        <taxon>Fungi incertae sedis</taxon>
        <taxon>Chytridiomycota</taxon>
        <taxon>Chytridiomycota incertae sedis</taxon>
        <taxon>Neocallimastigomycetes</taxon>
        <taxon>Neocallimastigales</taxon>
        <taxon>Neocallimastigaceae</taxon>
        <taxon>Piromyces</taxon>
    </lineage>
</organism>
<dbReference type="InterPro" id="IPR037191">
    <property type="entry name" value="VPS9_dom_sf"/>
</dbReference>
<dbReference type="Gene3D" id="1.10.246.120">
    <property type="match status" value="1"/>
</dbReference>
<dbReference type="Pfam" id="PF02204">
    <property type="entry name" value="VPS9"/>
    <property type="match status" value="1"/>
</dbReference>
<dbReference type="PANTHER" id="PTHR23101">
    <property type="entry name" value="RAB GDP/GTP EXCHANGE FACTOR"/>
    <property type="match status" value="1"/>
</dbReference>
<dbReference type="AlphaFoldDB" id="A0A1Y1V7M1"/>
<dbReference type="GO" id="GO:0005085">
    <property type="term" value="F:guanyl-nucleotide exchange factor activity"/>
    <property type="evidence" value="ECO:0007669"/>
    <property type="project" value="InterPro"/>
</dbReference>
<dbReference type="GO" id="GO:0016192">
    <property type="term" value="P:vesicle-mediated transport"/>
    <property type="evidence" value="ECO:0007669"/>
    <property type="project" value="InterPro"/>
</dbReference>
<dbReference type="GO" id="GO:0030139">
    <property type="term" value="C:endocytic vesicle"/>
    <property type="evidence" value="ECO:0007669"/>
    <property type="project" value="TreeGrafter"/>
</dbReference>
<dbReference type="STRING" id="1754191.A0A1Y1V7M1"/>
<dbReference type="PANTHER" id="PTHR23101:SF25">
    <property type="entry name" value="GTPASE-ACTIVATING PROTEIN AND VPS9 DOMAIN-CONTAINING PROTEIN 1"/>
    <property type="match status" value="1"/>
</dbReference>
<feature type="domain" description="VPS9" evidence="1">
    <location>
        <begin position="132"/>
        <end position="271"/>
    </location>
</feature>
<dbReference type="GO" id="GO:0031267">
    <property type="term" value="F:small GTPase binding"/>
    <property type="evidence" value="ECO:0007669"/>
    <property type="project" value="TreeGrafter"/>
</dbReference>
<protein>
    <recommendedName>
        <fullName evidence="1">VPS9 domain-containing protein</fullName>
    </recommendedName>
</protein>
<evidence type="ECO:0000313" key="2">
    <source>
        <dbReference type="EMBL" id="ORX49008.1"/>
    </source>
</evidence>
<evidence type="ECO:0000313" key="3">
    <source>
        <dbReference type="Proteomes" id="UP000193719"/>
    </source>
</evidence>
<dbReference type="SMART" id="SM00167">
    <property type="entry name" value="VPS9"/>
    <property type="match status" value="1"/>
</dbReference>
<proteinExistence type="predicted"/>
<reference evidence="2 3" key="1">
    <citation type="submission" date="2016-08" db="EMBL/GenBank/DDBJ databases">
        <title>Genomes of anaerobic fungi encode conserved fungal cellulosomes for biomass hydrolysis.</title>
        <authorList>
            <consortium name="DOE Joint Genome Institute"/>
            <person name="Haitjema C.H."/>
            <person name="Gilmore S.P."/>
            <person name="Henske J.K."/>
            <person name="Solomon K.V."/>
            <person name="De Groot R."/>
            <person name="Kuo A."/>
            <person name="Mondo S.J."/>
            <person name="Salamov A.A."/>
            <person name="Labutti K."/>
            <person name="Zhao Z."/>
            <person name="Chiniquy J."/>
            <person name="Barry K."/>
            <person name="Brewer H.M."/>
            <person name="Purvine S.O."/>
            <person name="Wright A.T."/>
            <person name="Boxma B."/>
            <person name="Van Alen T."/>
            <person name="Hackstein J.H."/>
            <person name="Baker S.E."/>
            <person name="Grigoriev I.V."/>
            <person name="O'Malley M.A."/>
        </authorList>
    </citation>
    <scope>NUCLEOTIDE SEQUENCE [LARGE SCALE GENOMIC DNA]</scope>
    <source>
        <strain evidence="3">finn</strain>
    </source>
</reference>
<evidence type="ECO:0000259" key="1">
    <source>
        <dbReference type="PROSITE" id="PS51205"/>
    </source>
</evidence>
<comment type="caution">
    <text evidence="2">The sequence shown here is derived from an EMBL/GenBank/DDBJ whole genome shotgun (WGS) entry which is preliminary data.</text>
</comment>
<sequence length="284" mass="33355">MSSLLTDDSSGITEEITRLIIQENGRPGIDDKEKLSHENFRNKLNSEEAIPIKMQIRDFYIDFEQKSKSVFTSPEEQSQYLREFLNNLSRLIIENPLWVNCDREEQENAIVEMEKLITKKFFDITFGPSEDLAKDTLLSHRIFMHSWVEPRHFDLPDFDYSIFENAGNELSKMNLYKFYIDKLICIVNSVKLIEYAYRKNISEEEITNDKLIALLIFVILKTNPKNLISNLQYIIRYVNPNLLSIDIYNVSLANIWGAITYIEKISQTELSITPEEYERLVQIC</sequence>
<accession>A0A1Y1V7M1</accession>
<dbReference type="PROSITE" id="PS51205">
    <property type="entry name" value="VPS9"/>
    <property type="match status" value="1"/>
</dbReference>
<dbReference type="SUPFAM" id="SSF109993">
    <property type="entry name" value="VPS9 domain"/>
    <property type="match status" value="1"/>
</dbReference>
<dbReference type="EMBL" id="MCFH01000025">
    <property type="protein sequence ID" value="ORX49008.1"/>
    <property type="molecule type" value="Genomic_DNA"/>
</dbReference>
<dbReference type="Pfam" id="PF18151">
    <property type="entry name" value="DUF5601"/>
    <property type="match status" value="1"/>
</dbReference>
<dbReference type="GO" id="GO:0005829">
    <property type="term" value="C:cytosol"/>
    <property type="evidence" value="ECO:0007669"/>
    <property type="project" value="TreeGrafter"/>
</dbReference>
<gene>
    <name evidence="2" type="ORF">BCR36DRAFT_292639</name>
</gene>